<evidence type="ECO:0000256" key="8">
    <source>
        <dbReference type="SAM" id="MobiDB-lite"/>
    </source>
</evidence>
<keyword evidence="3" id="KW-0963">Cytoplasm</keyword>
<evidence type="ECO:0000256" key="7">
    <source>
        <dbReference type="ARBA" id="ARBA00022840"/>
    </source>
</evidence>
<organism evidence="11 12">
    <name type="scientific">Sesamum alatum</name>
    <dbReference type="NCBI Taxonomy" id="300844"/>
    <lineage>
        <taxon>Eukaryota</taxon>
        <taxon>Viridiplantae</taxon>
        <taxon>Streptophyta</taxon>
        <taxon>Embryophyta</taxon>
        <taxon>Tracheophyta</taxon>
        <taxon>Spermatophyta</taxon>
        <taxon>Magnoliopsida</taxon>
        <taxon>eudicotyledons</taxon>
        <taxon>Gunneridae</taxon>
        <taxon>Pentapetalae</taxon>
        <taxon>asterids</taxon>
        <taxon>lamiids</taxon>
        <taxon>Lamiales</taxon>
        <taxon>Pedaliaceae</taxon>
        <taxon>Sesamum</taxon>
    </lineage>
</organism>
<feature type="domain" description="NB-ARC" evidence="9">
    <location>
        <begin position="46"/>
        <end position="215"/>
    </location>
</feature>
<evidence type="ECO:0000256" key="5">
    <source>
        <dbReference type="ARBA" id="ARBA00022741"/>
    </source>
</evidence>
<evidence type="ECO:0000256" key="6">
    <source>
        <dbReference type="ARBA" id="ARBA00022821"/>
    </source>
</evidence>
<keyword evidence="7" id="KW-0067">ATP-binding</keyword>
<dbReference type="GO" id="GO:0005524">
    <property type="term" value="F:ATP binding"/>
    <property type="evidence" value="ECO:0007669"/>
    <property type="project" value="UniProtKB-KW"/>
</dbReference>
<name>A0AAE1YBK1_9LAMI</name>
<dbReference type="Pfam" id="PF00931">
    <property type="entry name" value="NB-ARC"/>
    <property type="match status" value="1"/>
</dbReference>
<feature type="domain" description="Disease resistance protein winged helix" evidence="10">
    <location>
        <begin position="245"/>
        <end position="304"/>
    </location>
</feature>
<dbReference type="InterPro" id="IPR042197">
    <property type="entry name" value="Apaf_helical"/>
</dbReference>
<evidence type="ECO:0000256" key="4">
    <source>
        <dbReference type="ARBA" id="ARBA00022614"/>
    </source>
</evidence>
<dbReference type="GO" id="GO:0098542">
    <property type="term" value="P:defense response to other organism"/>
    <property type="evidence" value="ECO:0007669"/>
    <property type="project" value="TreeGrafter"/>
</dbReference>
<dbReference type="InterPro" id="IPR027417">
    <property type="entry name" value="P-loop_NTPase"/>
</dbReference>
<evidence type="ECO:0000313" key="11">
    <source>
        <dbReference type="EMBL" id="KAK4427080.1"/>
    </source>
</evidence>
<dbReference type="InterPro" id="IPR002182">
    <property type="entry name" value="NB-ARC"/>
</dbReference>
<evidence type="ECO:0000256" key="2">
    <source>
        <dbReference type="ARBA" id="ARBA00008894"/>
    </source>
</evidence>
<dbReference type="Gene3D" id="3.80.10.10">
    <property type="entry name" value="Ribonuclease Inhibitor"/>
    <property type="match status" value="1"/>
</dbReference>
<dbReference type="Proteomes" id="UP001293254">
    <property type="component" value="Unassembled WGS sequence"/>
</dbReference>
<keyword evidence="12" id="KW-1185">Reference proteome</keyword>
<comment type="caution">
    <text evidence="11">The sequence shown here is derived from an EMBL/GenBank/DDBJ whole genome shotgun (WGS) entry which is preliminary data.</text>
</comment>
<dbReference type="SUPFAM" id="SSF52058">
    <property type="entry name" value="L domain-like"/>
    <property type="match status" value="1"/>
</dbReference>
<dbReference type="Pfam" id="PF23559">
    <property type="entry name" value="WHD_DRP"/>
    <property type="match status" value="1"/>
</dbReference>
<dbReference type="SUPFAM" id="SSF52540">
    <property type="entry name" value="P-loop containing nucleoside triphosphate hydrolases"/>
    <property type="match status" value="1"/>
</dbReference>
<keyword evidence="5" id="KW-0547">Nucleotide-binding</keyword>
<proteinExistence type="inferred from homology"/>
<gene>
    <name evidence="11" type="ORF">Salat_1476900</name>
</gene>
<evidence type="ECO:0000256" key="3">
    <source>
        <dbReference type="ARBA" id="ARBA00022490"/>
    </source>
</evidence>
<dbReference type="InterPro" id="IPR058922">
    <property type="entry name" value="WHD_DRP"/>
</dbReference>
<dbReference type="Gene3D" id="1.10.8.430">
    <property type="entry name" value="Helical domain of apoptotic protease-activating factors"/>
    <property type="match status" value="1"/>
</dbReference>
<evidence type="ECO:0000313" key="12">
    <source>
        <dbReference type="Proteomes" id="UP001293254"/>
    </source>
</evidence>
<dbReference type="PANTHER" id="PTHR23155:SF1152">
    <property type="entry name" value="AAA+ ATPASE DOMAIN-CONTAINING PROTEIN"/>
    <property type="match status" value="1"/>
</dbReference>
<dbReference type="AlphaFoldDB" id="A0AAE1YBK1"/>
<dbReference type="InterPro" id="IPR044974">
    <property type="entry name" value="Disease_R_plants"/>
</dbReference>
<dbReference type="PANTHER" id="PTHR23155">
    <property type="entry name" value="DISEASE RESISTANCE PROTEIN RP"/>
    <property type="match status" value="1"/>
</dbReference>
<comment type="similarity">
    <text evidence="2">Belongs to the disease resistance NB-LRR family.</text>
</comment>
<reference evidence="11" key="2">
    <citation type="journal article" date="2024" name="Plant">
        <title>Genomic evolution and insights into agronomic trait innovations of Sesamum species.</title>
        <authorList>
            <person name="Miao H."/>
            <person name="Wang L."/>
            <person name="Qu L."/>
            <person name="Liu H."/>
            <person name="Sun Y."/>
            <person name="Le M."/>
            <person name="Wang Q."/>
            <person name="Wei S."/>
            <person name="Zheng Y."/>
            <person name="Lin W."/>
            <person name="Duan Y."/>
            <person name="Cao H."/>
            <person name="Xiong S."/>
            <person name="Wang X."/>
            <person name="Wei L."/>
            <person name="Li C."/>
            <person name="Ma Q."/>
            <person name="Ju M."/>
            <person name="Zhao R."/>
            <person name="Li G."/>
            <person name="Mu C."/>
            <person name="Tian Q."/>
            <person name="Mei H."/>
            <person name="Zhang T."/>
            <person name="Gao T."/>
            <person name="Zhang H."/>
        </authorList>
    </citation>
    <scope>NUCLEOTIDE SEQUENCE</scope>
    <source>
        <strain evidence="11">3651</strain>
    </source>
</reference>
<feature type="region of interest" description="Disordered" evidence="8">
    <location>
        <begin position="1"/>
        <end position="30"/>
    </location>
</feature>
<comment type="subcellular location">
    <subcellularLocation>
        <location evidence="1">Cytoplasm</location>
    </subcellularLocation>
</comment>
<evidence type="ECO:0000259" key="10">
    <source>
        <dbReference type="Pfam" id="PF23559"/>
    </source>
</evidence>
<evidence type="ECO:0000256" key="1">
    <source>
        <dbReference type="ARBA" id="ARBA00004496"/>
    </source>
</evidence>
<accession>A0AAE1YBK1</accession>
<dbReference type="InterPro" id="IPR032675">
    <property type="entry name" value="LRR_dom_sf"/>
</dbReference>
<reference evidence="11" key="1">
    <citation type="submission" date="2020-06" db="EMBL/GenBank/DDBJ databases">
        <authorList>
            <person name="Li T."/>
            <person name="Hu X."/>
            <person name="Zhang T."/>
            <person name="Song X."/>
            <person name="Zhang H."/>
            <person name="Dai N."/>
            <person name="Sheng W."/>
            <person name="Hou X."/>
            <person name="Wei L."/>
        </authorList>
    </citation>
    <scope>NUCLEOTIDE SEQUENCE</scope>
    <source>
        <strain evidence="11">3651</strain>
        <tissue evidence="11">Leaf</tissue>
    </source>
</reference>
<keyword evidence="4" id="KW-0433">Leucine-rich repeat</keyword>
<dbReference type="GO" id="GO:0005737">
    <property type="term" value="C:cytoplasm"/>
    <property type="evidence" value="ECO:0007669"/>
    <property type="project" value="UniProtKB-SubCell"/>
</dbReference>
<keyword evidence="6" id="KW-0611">Plant defense</keyword>
<dbReference type="EMBL" id="JACGWO010000005">
    <property type="protein sequence ID" value="KAK4427080.1"/>
    <property type="molecule type" value="Genomic_DNA"/>
</dbReference>
<dbReference type="FunFam" id="3.40.50.300:FF:001091">
    <property type="entry name" value="Probable disease resistance protein At1g61300"/>
    <property type="match status" value="1"/>
</dbReference>
<dbReference type="GO" id="GO:0043531">
    <property type="term" value="F:ADP binding"/>
    <property type="evidence" value="ECO:0007669"/>
    <property type="project" value="InterPro"/>
</dbReference>
<dbReference type="PRINTS" id="PR00364">
    <property type="entry name" value="DISEASERSIST"/>
</dbReference>
<sequence>MVEEHGGEDLQQVPKSLLPDEDDTAVSSQIDDDFRGKKTRMLGLDDEISEIKNLLIHRWPSERRIVSLVGMAGIGKTALAREVYEHPSISSSFDCRLWATIGPEYQLKEIMLDIVAKLNLNIDEIHTLESKELAEHVNRSLQGRRYLIVLDDIWRTKVWSELEKFFPDNQTGSRILLTSRLHQVAVCAGSYTVQKRFLNEEECWYLLCEKVFDGEHSCPPQLEKAGKKIAENCEGLPLAVIAIRAFKLGKLWCSEGFIEANPTKTLEDRAMEYLEDLVFNSVVLDCERSFSYKTKTCRVHTIFRYLCINEADKQNLFHVINSTTKAGTENIKGYRRLCIHNNALLGIKDVRKSMAFSSHLHSLLCTGPHHKHPVRVFLDFRLLWVLDALTIRFYKFPIEVVELVFLKYLAFTYNGELPASISKLWNLRHLIVHQHLSILSSGARRTYLPGQIWKMRQLRHLEVMEGGLPDPNSEDDLLPNLSTLLLDAAETSSCFDHLADLHQLESLKCFVVNPNPKLHVVALPNHISFFPLCLKKLTLSGLGFPWEYMSSIALLLNLEVLKLRCYAFGGTEWVTSDHKFYRLKYLLLEDIDLEYWYANRDSFPKLHGLIIRHCYKLRTIPLGIG</sequence>
<dbReference type="Gene3D" id="3.40.50.300">
    <property type="entry name" value="P-loop containing nucleotide triphosphate hydrolases"/>
    <property type="match status" value="1"/>
</dbReference>
<evidence type="ECO:0000259" key="9">
    <source>
        <dbReference type="Pfam" id="PF00931"/>
    </source>
</evidence>
<protein>
    <submittedName>
        <fullName evidence="11">Late blight resistance proteinR1A-10</fullName>
    </submittedName>
</protein>